<evidence type="ECO:0000313" key="1">
    <source>
        <dbReference type="EMBL" id="SEJ23805.1"/>
    </source>
</evidence>
<proteinExistence type="predicted"/>
<dbReference type="AlphaFoldDB" id="A0AAQ1GCP1"/>
<comment type="caution">
    <text evidence="1">The sequence shown here is derived from an EMBL/GenBank/DDBJ whole genome shotgun (WGS) entry which is preliminary data.</text>
</comment>
<dbReference type="EMBL" id="FNZM01000003">
    <property type="protein sequence ID" value="SEJ23805.1"/>
    <property type="molecule type" value="Genomic_DNA"/>
</dbReference>
<sequence>MHTTGAIVGYDFAEKDLAHIQNILGHLEHTAGKDSAAATGAGISLNYWRARVRTLLAMPLLPIHIEKQAKALLARLDRLEDSRRCATPG</sequence>
<name>A0AAQ1GCP1_9BURK</name>
<evidence type="ECO:0000313" key="2">
    <source>
        <dbReference type="Proteomes" id="UP000183529"/>
    </source>
</evidence>
<protein>
    <submittedName>
        <fullName evidence="1">Uncharacterized protein</fullName>
    </submittedName>
</protein>
<organism evidence="1 2">
    <name type="scientific">Paraburkholderia tropica</name>
    <dbReference type="NCBI Taxonomy" id="92647"/>
    <lineage>
        <taxon>Bacteria</taxon>
        <taxon>Pseudomonadati</taxon>
        <taxon>Pseudomonadota</taxon>
        <taxon>Betaproteobacteria</taxon>
        <taxon>Burkholderiales</taxon>
        <taxon>Burkholderiaceae</taxon>
        <taxon>Paraburkholderia</taxon>
    </lineage>
</organism>
<gene>
    <name evidence="1" type="ORF">SAMN05216550_103280</name>
</gene>
<dbReference type="Proteomes" id="UP000183529">
    <property type="component" value="Unassembled WGS sequence"/>
</dbReference>
<reference evidence="1 2" key="1">
    <citation type="submission" date="2016-10" db="EMBL/GenBank/DDBJ databases">
        <authorList>
            <person name="Varghese N."/>
            <person name="Submissions S."/>
        </authorList>
    </citation>
    <scope>NUCLEOTIDE SEQUENCE [LARGE SCALE GENOMIC DNA]</scope>
    <source>
        <strain evidence="1 2">LMG 22274</strain>
    </source>
</reference>
<accession>A0AAQ1GCP1</accession>